<dbReference type="Proteomes" id="UP001159405">
    <property type="component" value="Unassembled WGS sequence"/>
</dbReference>
<evidence type="ECO:0000313" key="3">
    <source>
        <dbReference type="Proteomes" id="UP001159405"/>
    </source>
</evidence>
<keyword evidence="1" id="KW-0175">Coiled coil</keyword>
<dbReference type="PANTHER" id="PTHR33845:SF1">
    <property type="entry name" value="C2H2-TYPE DOMAIN-CONTAINING PROTEIN"/>
    <property type="match status" value="1"/>
</dbReference>
<proteinExistence type="predicted"/>
<dbReference type="PANTHER" id="PTHR33845">
    <property type="entry name" value="C2H2-TYPE DOMAIN-CONTAINING PROTEIN"/>
    <property type="match status" value="1"/>
</dbReference>
<comment type="caution">
    <text evidence="2">The sequence shown here is derived from an EMBL/GenBank/DDBJ whole genome shotgun (WGS) entry which is preliminary data.</text>
</comment>
<reference evidence="2 3" key="1">
    <citation type="submission" date="2022-05" db="EMBL/GenBank/DDBJ databases">
        <authorList>
            <consortium name="Genoscope - CEA"/>
            <person name="William W."/>
        </authorList>
    </citation>
    <scope>NUCLEOTIDE SEQUENCE [LARGE SCALE GENOMIC DNA]</scope>
</reference>
<name>A0ABN8RHZ6_9CNID</name>
<keyword evidence="3" id="KW-1185">Reference proteome</keyword>
<accession>A0ABN8RHZ6</accession>
<evidence type="ECO:0000256" key="1">
    <source>
        <dbReference type="SAM" id="Coils"/>
    </source>
</evidence>
<gene>
    <name evidence="2" type="ORF">PLOB_00020992</name>
</gene>
<evidence type="ECO:0000313" key="2">
    <source>
        <dbReference type="EMBL" id="CAH3178632.1"/>
    </source>
</evidence>
<feature type="coiled-coil region" evidence="1">
    <location>
        <begin position="260"/>
        <end position="292"/>
    </location>
</feature>
<protein>
    <submittedName>
        <fullName evidence="2">Uncharacterized protein</fullName>
    </submittedName>
</protein>
<sequence length="374" mass="42298">MTILRYDFSEPQSGKDISLESHGGVKGVRAAVVKVDTNKEITANKIPCISLLNNFSFEENGIRAWRAFNLEVVPQEETGLKVLKEWGPRSNNLGSVSHASSPRGEIFLCSESTYVLTFKTREEAEAQMDAGKHVRTSDLDCESVYDARHEKKWADRVGEMHVATGDRQRIAFEEAGPSSAREHRNKGWALKSTKRTNRMEKKVKAFLVQKFNQGVAGGQKADPIHVAREMKSIRDSSGTLQFKPDEWRTAQQISNFFARMSALQRQRQADEIESQEEEQEVTDEDLIALESEGYIQAIRQEVYRDIEQNISHPIKVEAVNVCELSRAGKLSSLKLAQLREVCRALSLRTNGSNSRKRTFTEPLDAYTKLCSCRK</sequence>
<organism evidence="2 3">
    <name type="scientific">Porites lobata</name>
    <dbReference type="NCBI Taxonomy" id="104759"/>
    <lineage>
        <taxon>Eukaryota</taxon>
        <taxon>Metazoa</taxon>
        <taxon>Cnidaria</taxon>
        <taxon>Anthozoa</taxon>
        <taxon>Hexacorallia</taxon>
        <taxon>Scleractinia</taxon>
        <taxon>Fungiina</taxon>
        <taxon>Poritidae</taxon>
        <taxon>Porites</taxon>
    </lineage>
</organism>
<dbReference type="EMBL" id="CALNXK010000243">
    <property type="protein sequence ID" value="CAH3178632.1"/>
    <property type="molecule type" value="Genomic_DNA"/>
</dbReference>